<dbReference type="SMART" id="SM00116">
    <property type="entry name" value="CBS"/>
    <property type="match status" value="1"/>
</dbReference>
<dbReference type="InterPro" id="IPR046342">
    <property type="entry name" value="CBS_dom_sf"/>
</dbReference>
<feature type="domain" description="CBS" evidence="5">
    <location>
        <begin position="90"/>
        <end position="150"/>
    </location>
</feature>
<dbReference type="AlphaFoldDB" id="K8EB84"/>
<protein>
    <recommendedName>
        <fullName evidence="5">CBS domain-containing protein</fullName>
    </recommendedName>
</protein>
<dbReference type="OrthoDB" id="449052at2759"/>
<evidence type="ECO:0000256" key="2">
    <source>
        <dbReference type="ARBA" id="ARBA00023122"/>
    </source>
</evidence>
<dbReference type="GeneID" id="19017625"/>
<dbReference type="InterPro" id="IPR000644">
    <property type="entry name" value="CBS_dom"/>
</dbReference>
<gene>
    <name evidence="6" type="ORF">Bathy02g05120</name>
</gene>
<dbReference type="PANTHER" id="PTHR13780">
    <property type="entry name" value="AMP-ACTIVATED PROTEIN KINASE, GAMMA REGULATORY SUBUNIT"/>
    <property type="match status" value="1"/>
</dbReference>
<feature type="compositionally biased region" description="Basic and acidic residues" evidence="4">
    <location>
        <begin position="20"/>
        <end position="43"/>
    </location>
</feature>
<keyword evidence="2 3" id="KW-0129">CBS domain</keyword>
<evidence type="ECO:0000256" key="4">
    <source>
        <dbReference type="SAM" id="MobiDB-lite"/>
    </source>
</evidence>
<keyword evidence="1" id="KW-0677">Repeat</keyword>
<dbReference type="GO" id="GO:0005737">
    <property type="term" value="C:cytoplasm"/>
    <property type="evidence" value="ECO:0007669"/>
    <property type="project" value="TreeGrafter"/>
</dbReference>
<organism evidence="6 7">
    <name type="scientific">Bathycoccus prasinos</name>
    <dbReference type="NCBI Taxonomy" id="41875"/>
    <lineage>
        <taxon>Eukaryota</taxon>
        <taxon>Viridiplantae</taxon>
        <taxon>Chlorophyta</taxon>
        <taxon>Mamiellophyceae</taxon>
        <taxon>Mamiellales</taxon>
        <taxon>Bathycoccaceae</taxon>
        <taxon>Bathycoccus</taxon>
    </lineage>
</organism>
<evidence type="ECO:0000313" key="7">
    <source>
        <dbReference type="Proteomes" id="UP000198341"/>
    </source>
</evidence>
<dbReference type="EMBL" id="FO082277">
    <property type="protein sequence ID" value="CCO15096.1"/>
    <property type="molecule type" value="Genomic_DNA"/>
</dbReference>
<evidence type="ECO:0000313" key="6">
    <source>
        <dbReference type="EMBL" id="CCO15096.1"/>
    </source>
</evidence>
<keyword evidence="7" id="KW-1185">Reference proteome</keyword>
<dbReference type="GO" id="GO:0005634">
    <property type="term" value="C:nucleus"/>
    <property type="evidence" value="ECO:0007669"/>
    <property type="project" value="TreeGrafter"/>
</dbReference>
<dbReference type="RefSeq" id="XP_007514856.1">
    <property type="nucleotide sequence ID" value="XM_007514794.1"/>
</dbReference>
<evidence type="ECO:0000256" key="1">
    <source>
        <dbReference type="ARBA" id="ARBA00022737"/>
    </source>
</evidence>
<dbReference type="InterPro" id="IPR050511">
    <property type="entry name" value="AMPK_gamma/SDS23_families"/>
</dbReference>
<feature type="region of interest" description="Disordered" evidence="4">
    <location>
        <begin position="1"/>
        <end position="43"/>
    </location>
</feature>
<accession>K8EB84</accession>
<reference evidence="6 7" key="1">
    <citation type="submission" date="2011-10" db="EMBL/GenBank/DDBJ databases">
        <authorList>
            <person name="Genoscope - CEA"/>
        </authorList>
    </citation>
    <scope>NUCLEOTIDE SEQUENCE [LARGE SCALE GENOMIC DNA]</scope>
    <source>
        <strain evidence="6 7">RCC 1105</strain>
    </source>
</reference>
<dbReference type="PANTHER" id="PTHR13780:SF128">
    <property type="entry name" value="CBS DOMAIN-CONTAINING PROTEIN"/>
    <property type="match status" value="1"/>
</dbReference>
<evidence type="ECO:0000259" key="5">
    <source>
        <dbReference type="PROSITE" id="PS51371"/>
    </source>
</evidence>
<dbReference type="SUPFAM" id="SSF54631">
    <property type="entry name" value="CBS-domain pair"/>
    <property type="match status" value="2"/>
</dbReference>
<proteinExistence type="predicted"/>
<evidence type="ECO:0000256" key="3">
    <source>
        <dbReference type="PROSITE-ProRule" id="PRU00703"/>
    </source>
</evidence>
<dbReference type="Gene3D" id="3.10.580.10">
    <property type="entry name" value="CBS-domain"/>
    <property type="match status" value="1"/>
</dbReference>
<sequence>MGKSSVDSQIREGEEEEEDTQTKKKEKNIRDEEQEQESKAPKLVEHFASARKHLLSIDIEKYFELNPPHPPGSPPRNRGEGVTVLHPDSIKKIENVVTLEETMTVKQALSVLRRYGISSAPVVNSSSALFIGFQDVRDFMVLFFEKALVSHLTRREVLQRMIELLNETVRECRRDSHPDDDARFVYRGSRKTTLLEIVRGGFLQRIDVRTHGEEICGIKPTTHGKRFQRVHRVAVYSLHYDTLTKDEAMTIDAVISQTDVIEFLLDCYLEKDEDEDPFKKITVSEAFADYIERKKEDLLALPSFTKAIDVFAGLTRQNANCVAIVDDKTGMLVDSVAANDFAYFMEEFDENLDLTIVDFMRKIRTVHIQQQSAVPSAIGAPQYESDTTTTTTLTDEEKEQKLKKFIVSNNLGKPNLRAAFLNSSLREAMELMRPANALLKRAPSTTDRLSDVHHVFIIDDTTGKPLFELTPGCVLELVVLPARERVFWRVEPCELHSIYRNRKLPTF</sequence>
<name>K8EB84_9CHLO</name>
<dbReference type="KEGG" id="bpg:Bathy02g05120"/>
<dbReference type="Pfam" id="PF00571">
    <property type="entry name" value="CBS"/>
    <property type="match status" value="1"/>
</dbReference>
<dbReference type="PROSITE" id="PS51371">
    <property type="entry name" value="CBS"/>
    <property type="match status" value="1"/>
</dbReference>
<dbReference type="STRING" id="41875.K8EB84"/>
<dbReference type="Proteomes" id="UP000198341">
    <property type="component" value="Chromosome 2"/>
</dbReference>